<evidence type="ECO:0000313" key="2">
    <source>
        <dbReference type="Proteomes" id="UP001164929"/>
    </source>
</evidence>
<evidence type="ECO:0000313" key="1">
    <source>
        <dbReference type="EMBL" id="KAJ6986025.1"/>
    </source>
</evidence>
<name>A0AAD6MJQ3_9ROSI</name>
<dbReference type="AlphaFoldDB" id="A0AAD6MJQ3"/>
<dbReference type="EMBL" id="JAQIZT010000009">
    <property type="protein sequence ID" value="KAJ6986025.1"/>
    <property type="molecule type" value="Genomic_DNA"/>
</dbReference>
<protein>
    <submittedName>
        <fullName evidence="1">Uncharacterized protein</fullName>
    </submittedName>
</protein>
<reference evidence="1" key="1">
    <citation type="journal article" date="2023" name="Mol. Ecol. Resour.">
        <title>Chromosome-level genome assembly of a triploid poplar Populus alba 'Berolinensis'.</title>
        <authorList>
            <person name="Chen S."/>
            <person name="Yu Y."/>
            <person name="Wang X."/>
            <person name="Wang S."/>
            <person name="Zhang T."/>
            <person name="Zhou Y."/>
            <person name="He R."/>
            <person name="Meng N."/>
            <person name="Wang Y."/>
            <person name="Liu W."/>
            <person name="Liu Z."/>
            <person name="Liu J."/>
            <person name="Guo Q."/>
            <person name="Huang H."/>
            <person name="Sederoff R.R."/>
            <person name="Wang G."/>
            <person name="Qu G."/>
            <person name="Chen S."/>
        </authorList>
    </citation>
    <scope>NUCLEOTIDE SEQUENCE</scope>
    <source>
        <strain evidence="1">SC-2020</strain>
    </source>
</reference>
<accession>A0AAD6MJQ3</accession>
<keyword evidence="2" id="KW-1185">Reference proteome</keyword>
<proteinExistence type="predicted"/>
<gene>
    <name evidence="1" type="ORF">NC653_023827</name>
</gene>
<comment type="caution">
    <text evidence="1">The sequence shown here is derived from an EMBL/GenBank/DDBJ whole genome shotgun (WGS) entry which is preliminary data.</text>
</comment>
<dbReference type="Proteomes" id="UP001164929">
    <property type="component" value="Chromosome 9"/>
</dbReference>
<sequence length="70" mass="7793">MPTIWAINVEDGLQLGKELMATITLLLLLIQAQKSSTARTLMLISSSPTTSLMPLLWSERLLMPRQPETV</sequence>
<organism evidence="1 2">
    <name type="scientific">Populus alba x Populus x berolinensis</name>
    <dbReference type="NCBI Taxonomy" id="444605"/>
    <lineage>
        <taxon>Eukaryota</taxon>
        <taxon>Viridiplantae</taxon>
        <taxon>Streptophyta</taxon>
        <taxon>Embryophyta</taxon>
        <taxon>Tracheophyta</taxon>
        <taxon>Spermatophyta</taxon>
        <taxon>Magnoliopsida</taxon>
        <taxon>eudicotyledons</taxon>
        <taxon>Gunneridae</taxon>
        <taxon>Pentapetalae</taxon>
        <taxon>rosids</taxon>
        <taxon>fabids</taxon>
        <taxon>Malpighiales</taxon>
        <taxon>Salicaceae</taxon>
        <taxon>Saliceae</taxon>
        <taxon>Populus</taxon>
    </lineage>
</organism>